<feature type="binding site" evidence="12">
    <location>
        <position position="278"/>
    </location>
    <ligand>
        <name>K(+)</name>
        <dbReference type="ChEBI" id="CHEBI:29103"/>
    </ligand>
</feature>
<evidence type="ECO:0000256" key="12">
    <source>
        <dbReference type="HAMAP-Rule" id="MF_03215"/>
    </source>
</evidence>
<feature type="binding site" evidence="12">
    <location>
        <position position="237"/>
    </location>
    <ligand>
        <name>K(+)</name>
        <dbReference type="ChEBI" id="CHEBI:29103"/>
    </ligand>
</feature>
<keyword evidence="15" id="KW-1185">Reference proteome</keyword>
<accession>A0ABY7F9N7</accession>
<feature type="binding site" evidence="12">
    <location>
        <begin position="242"/>
        <end position="243"/>
    </location>
    <ligand>
        <name>ATP</name>
        <dbReference type="ChEBI" id="CHEBI:30616"/>
    </ligand>
</feature>
<feature type="active site" description="Proton acceptor" evidence="12">
    <location>
        <position position="243"/>
    </location>
</feature>
<organism evidence="14 15">
    <name type="scientific">Mya arenaria</name>
    <name type="common">Soft-shell clam</name>
    <dbReference type="NCBI Taxonomy" id="6604"/>
    <lineage>
        <taxon>Eukaryota</taxon>
        <taxon>Metazoa</taxon>
        <taxon>Spiralia</taxon>
        <taxon>Lophotrochozoa</taxon>
        <taxon>Mollusca</taxon>
        <taxon>Bivalvia</taxon>
        <taxon>Autobranchia</taxon>
        <taxon>Heteroconchia</taxon>
        <taxon>Euheterodonta</taxon>
        <taxon>Imparidentia</taxon>
        <taxon>Neoheterodontei</taxon>
        <taxon>Myida</taxon>
        <taxon>Myoidea</taxon>
        <taxon>Myidae</taxon>
        <taxon>Mya</taxon>
    </lineage>
</organism>
<dbReference type="CDD" id="cd01174">
    <property type="entry name" value="ribokinase"/>
    <property type="match status" value="1"/>
</dbReference>
<dbReference type="Proteomes" id="UP001164746">
    <property type="component" value="Chromosome 11"/>
</dbReference>
<dbReference type="PRINTS" id="PR00990">
    <property type="entry name" value="RIBOKINASE"/>
</dbReference>
<dbReference type="PROSITE" id="PS00584">
    <property type="entry name" value="PFKB_KINASES_2"/>
    <property type="match status" value="1"/>
</dbReference>
<evidence type="ECO:0000256" key="10">
    <source>
        <dbReference type="ARBA" id="ARBA00022958"/>
    </source>
</evidence>
<dbReference type="PANTHER" id="PTHR10584">
    <property type="entry name" value="SUGAR KINASE"/>
    <property type="match status" value="1"/>
</dbReference>
<evidence type="ECO:0000313" key="15">
    <source>
        <dbReference type="Proteomes" id="UP001164746"/>
    </source>
</evidence>
<dbReference type="SUPFAM" id="SSF53613">
    <property type="entry name" value="Ribokinase-like"/>
    <property type="match status" value="1"/>
</dbReference>
<dbReference type="EC" id="2.7.1.15" evidence="2 12"/>
<evidence type="ECO:0000256" key="5">
    <source>
        <dbReference type="ARBA" id="ARBA00022723"/>
    </source>
</evidence>
<comment type="subunit">
    <text evidence="12">Homodimer.</text>
</comment>
<evidence type="ECO:0000313" key="14">
    <source>
        <dbReference type="EMBL" id="WAR18888.1"/>
    </source>
</evidence>
<dbReference type="EMBL" id="CP111022">
    <property type="protein sequence ID" value="WAR18888.1"/>
    <property type="molecule type" value="Genomic_DNA"/>
</dbReference>
<dbReference type="InterPro" id="IPR002139">
    <property type="entry name" value="Ribo/fructo_kinase"/>
</dbReference>
<evidence type="ECO:0000256" key="7">
    <source>
        <dbReference type="ARBA" id="ARBA00022777"/>
    </source>
</evidence>
<dbReference type="InterPro" id="IPR011611">
    <property type="entry name" value="PfkB_dom"/>
</dbReference>
<dbReference type="InterPro" id="IPR002173">
    <property type="entry name" value="Carboh/pur_kinase_PfkB_CS"/>
</dbReference>
<comment type="caution">
    <text evidence="12">Lacks conserved residue(s) required for the propagation of feature annotation.</text>
</comment>
<comment type="cofactor">
    <cofactor evidence="12">
        <name>Mg(2+)</name>
        <dbReference type="ChEBI" id="CHEBI:18420"/>
    </cofactor>
    <text evidence="12">Requires a divalent cation, most likely magnesium in vivo, as an electrophilic catalyst to aid phosphoryl group transfer. It is the chelate of the metal and the nucleotide that is the actual substrate.</text>
</comment>
<keyword evidence="8 12" id="KW-0067">ATP-binding</keyword>
<dbReference type="Pfam" id="PF00294">
    <property type="entry name" value="PfkB"/>
    <property type="match status" value="1"/>
</dbReference>
<comment type="subcellular location">
    <subcellularLocation>
        <location evidence="12">Cytoplasm</location>
    </subcellularLocation>
    <subcellularLocation>
        <location evidence="12">Nucleus</location>
    </subcellularLocation>
</comment>
<evidence type="ECO:0000256" key="2">
    <source>
        <dbReference type="ARBA" id="ARBA00012035"/>
    </source>
</evidence>
<keyword evidence="9 12" id="KW-0460">Magnesium</keyword>
<feature type="binding site" evidence="12">
    <location>
        <position position="239"/>
    </location>
    <ligand>
        <name>K(+)</name>
        <dbReference type="ChEBI" id="CHEBI:29103"/>
    </ligand>
</feature>
<comment type="pathway">
    <text evidence="12">Carbohydrate metabolism; D-ribose degradation; D-ribose 5-phosphate from beta-D-ribopyranose: step 2/2.</text>
</comment>
<evidence type="ECO:0000256" key="1">
    <source>
        <dbReference type="ARBA" id="ARBA00005380"/>
    </source>
</evidence>
<keyword evidence="10 12" id="KW-0630">Potassium</keyword>
<reference evidence="14" key="1">
    <citation type="submission" date="2022-11" db="EMBL/GenBank/DDBJ databases">
        <title>Centuries of genome instability and evolution in soft-shell clam transmissible cancer (bioRxiv).</title>
        <authorList>
            <person name="Hart S.F.M."/>
            <person name="Yonemitsu M.A."/>
            <person name="Giersch R.M."/>
            <person name="Beal B.F."/>
            <person name="Arriagada G."/>
            <person name="Davis B.W."/>
            <person name="Ostrander E.A."/>
            <person name="Goff S.P."/>
            <person name="Metzger M.J."/>
        </authorList>
    </citation>
    <scope>NUCLEOTIDE SEQUENCE</scope>
    <source>
        <strain evidence="14">MELC-2E11</strain>
        <tissue evidence="14">Siphon/mantle</tissue>
    </source>
</reference>
<gene>
    <name evidence="14" type="ORF">MAR_000726</name>
</gene>
<dbReference type="HAMAP" id="MF_01987">
    <property type="entry name" value="Ribokinase"/>
    <property type="match status" value="1"/>
</dbReference>
<evidence type="ECO:0000256" key="11">
    <source>
        <dbReference type="ARBA" id="ARBA00023277"/>
    </source>
</evidence>
<dbReference type="InterPro" id="IPR011877">
    <property type="entry name" value="Ribokinase"/>
</dbReference>
<name>A0ABY7F9N7_MYAAR</name>
<feature type="binding site" evidence="12">
    <location>
        <position position="280"/>
    </location>
    <ligand>
        <name>K(+)</name>
        <dbReference type="ChEBI" id="CHEBI:29103"/>
    </ligand>
</feature>
<keyword evidence="4 12" id="KW-0808">Transferase</keyword>
<dbReference type="Gene3D" id="3.40.1190.20">
    <property type="match status" value="1"/>
</dbReference>
<proteinExistence type="inferred from homology"/>
<sequence length="297" mass="31120">MDVTVVGSCNIDLISYVPRLPKPGETLQGSKFSMGFGGKGANQCVMTAKLGAKTAMVGKVGKDTFGEDFLKNFNNLGVDTTHCCTTAEVMTGAAPICVDETGQNSIVIVPGANLLLSEADLAAAELVIAGSKVVVCQLEINPDVTLAALKMAKQHKVRTILNPAPAIPLKHEFFENTDIICPNETESVDDAKRACKELQARGCGSVVVTLGAQGLLVSVEKDAPPTHVPAPSVHVVDTTGAGDSFIGALAFFLSTRPDLGLVESCRRAVQIASISVQAPGTQTSFPTRSQLPQELFL</sequence>
<evidence type="ECO:0000256" key="8">
    <source>
        <dbReference type="ARBA" id="ARBA00022840"/>
    </source>
</evidence>
<comment type="function">
    <text evidence="12">Catalyzes the phosphorylation of ribose at O-5 in a reaction requiring ATP and magnesium. The resulting D-ribose-5-phosphate can then be used either for sythesis of nucleotides, histidine, and tryptophan, or as a component of the pentose phosphate pathway.</text>
</comment>
<evidence type="ECO:0000256" key="9">
    <source>
        <dbReference type="ARBA" id="ARBA00022842"/>
    </source>
</evidence>
<feature type="binding site" evidence="12">
    <location>
        <position position="284"/>
    </location>
    <ligand>
        <name>K(+)</name>
        <dbReference type="ChEBI" id="CHEBI:29103"/>
    </ligand>
</feature>
<comment type="similarity">
    <text evidence="1">Belongs to the carbohydrate kinase pfkB family.</text>
</comment>
<comment type="catalytic activity">
    <reaction evidence="12">
        <text>D-ribose + ATP = D-ribose 5-phosphate + ADP + H(+)</text>
        <dbReference type="Rhea" id="RHEA:13697"/>
        <dbReference type="ChEBI" id="CHEBI:15378"/>
        <dbReference type="ChEBI" id="CHEBI:30616"/>
        <dbReference type="ChEBI" id="CHEBI:47013"/>
        <dbReference type="ChEBI" id="CHEBI:78346"/>
        <dbReference type="ChEBI" id="CHEBI:456216"/>
        <dbReference type="EC" id="2.7.1.15"/>
    </reaction>
</comment>
<comment type="similarity">
    <text evidence="12">Belongs to the carbohydrate kinase PfkB family. Ribokinase subfamily.</text>
</comment>
<dbReference type="InterPro" id="IPR029056">
    <property type="entry name" value="Ribokinase-like"/>
</dbReference>
<evidence type="ECO:0000256" key="6">
    <source>
        <dbReference type="ARBA" id="ARBA00022741"/>
    </source>
</evidence>
<comment type="activity regulation">
    <text evidence="12">Activated by a monovalent cation that binds near, but not in, the active site. The most likely occupant of the site in vivo is potassium. Ion binding induces a conformational change that may alter substrate affinity.</text>
</comment>
<dbReference type="PANTHER" id="PTHR10584:SF166">
    <property type="entry name" value="RIBOKINASE"/>
    <property type="match status" value="1"/>
</dbReference>
<evidence type="ECO:0000256" key="3">
    <source>
        <dbReference type="ARBA" id="ARBA00016943"/>
    </source>
</evidence>
<feature type="binding site" evidence="12">
    <location>
        <begin position="10"/>
        <end position="12"/>
    </location>
    <ligand>
        <name>substrate</name>
    </ligand>
</feature>
<keyword evidence="11 12" id="KW-0119">Carbohydrate metabolism</keyword>
<evidence type="ECO:0000259" key="13">
    <source>
        <dbReference type="Pfam" id="PF00294"/>
    </source>
</evidence>
<keyword evidence="12" id="KW-0963">Cytoplasm</keyword>
<dbReference type="NCBIfam" id="TIGR02152">
    <property type="entry name" value="D_ribokin_bact"/>
    <property type="match status" value="1"/>
</dbReference>
<feature type="binding site" evidence="12">
    <location>
        <position position="275"/>
    </location>
    <ligand>
        <name>K(+)</name>
        <dbReference type="ChEBI" id="CHEBI:29103"/>
    </ligand>
</feature>
<feature type="binding site" evidence="12">
    <location>
        <position position="243"/>
    </location>
    <ligand>
        <name>substrate</name>
    </ligand>
</feature>
<feature type="binding site" evidence="12">
    <location>
        <position position="183"/>
    </location>
    <ligand>
        <name>ATP</name>
        <dbReference type="ChEBI" id="CHEBI:30616"/>
    </ligand>
</feature>
<keyword evidence="12" id="KW-0539">Nucleus</keyword>
<protein>
    <recommendedName>
        <fullName evidence="3 12">Ribokinase</fullName>
        <shortName evidence="12">RK</shortName>
        <ecNumber evidence="2 12">2.7.1.15</ecNumber>
    </recommendedName>
</protein>
<feature type="binding site" evidence="12">
    <location>
        <begin position="38"/>
        <end position="42"/>
    </location>
    <ligand>
        <name>substrate</name>
    </ligand>
</feature>
<keyword evidence="7 12" id="KW-0418">Kinase</keyword>
<keyword evidence="6 12" id="KW-0547">Nucleotide-binding</keyword>
<keyword evidence="5 12" id="KW-0479">Metal-binding</keyword>
<evidence type="ECO:0000256" key="4">
    <source>
        <dbReference type="ARBA" id="ARBA00022679"/>
    </source>
</evidence>
<feature type="binding site" evidence="12">
    <location>
        <begin position="209"/>
        <end position="214"/>
    </location>
    <ligand>
        <name>ATP</name>
        <dbReference type="ChEBI" id="CHEBI:30616"/>
    </ligand>
</feature>
<feature type="domain" description="Carbohydrate kinase PfkB" evidence="13">
    <location>
        <begin position="2"/>
        <end position="288"/>
    </location>
</feature>
<feature type="binding site" evidence="12">
    <location>
        <position position="139"/>
    </location>
    <ligand>
        <name>substrate</name>
    </ligand>
</feature>